<dbReference type="SUPFAM" id="SSF81321">
    <property type="entry name" value="Family A G protein-coupled receptor-like"/>
    <property type="match status" value="1"/>
</dbReference>
<feature type="transmembrane region" description="Helical" evidence="8">
    <location>
        <begin position="195"/>
        <end position="216"/>
    </location>
</feature>
<evidence type="ECO:0000256" key="1">
    <source>
        <dbReference type="ARBA" id="ARBA00004141"/>
    </source>
</evidence>
<comment type="subcellular location">
    <subcellularLocation>
        <location evidence="1">Membrane</location>
        <topology evidence="1">Multi-pass membrane protein</topology>
    </subcellularLocation>
</comment>
<evidence type="ECO:0000256" key="6">
    <source>
        <dbReference type="ARBA" id="ARBA00023170"/>
    </source>
</evidence>
<keyword evidence="3 8" id="KW-1133">Transmembrane helix</keyword>
<evidence type="ECO:0000313" key="11">
    <source>
        <dbReference type="Proteomes" id="UP001642483"/>
    </source>
</evidence>
<feature type="domain" description="G-protein coupled receptors family 1 profile" evidence="9">
    <location>
        <begin position="43"/>
        <end position="314"/>
    </location>
</feature>
<evidence type="ECO:0000256" key="8">
    <source>
        <dbReference type="SAM" id="Phobius"/>
    </source>
</evidence>
<evidence type="ECO:0000259" key="9">
    <source>
        <dbReference type="PROSITE" id="PS50262"/>
    </source>
</evidence>
<dbReference type="PRINTS" id="PR00237">
    <property type="entry name" value="GPCRRHODOPSN"/>
</dbReference>
<organism evidence="10 11">
    <name type="scientific">Clavelina lepadiformis</name>
    <name type="common">Light-bulb sea squirt</name>
    <name type="synonym">Ascidia lepadiformis</name>
    <dbReference type="NCBI Taxonomy" id="159417"/>
    <lineage>
        <taxon>Eukaryota</taxon>
        <taxon>Metazoa</taxon>
        <taxon>Chordata</taxon>
        <taxon>Tunicata</taxon>
        <taxon>Ascidiacea</taxon>
        <taxon>Aplousobranchia</taxon>
        <taxon>Clavelinidae</taxon>
        <taxon>Clavelina</taxon>
    </lineage>
</organism>
<evidence type="ECO:0000313" key="10">
    <source>
        <dbReference type="EMBL" id="CAK8678067.1"/>
    </source>
</evidence>
<feature type="transmembrane region" description="Helical" evidence="8">
    <location>
        <begin position="292"/>
        <end position="313"/>
    </location>
</feature>
<dbReference type="Pfam" id="PF00001">
    <property type="entry name" value="7tm_1"/>
    <property type="match status" value="1"/>
</dbReference>
<dbReference type="PROSITE" id="PS50262">
    <property type="entry name" value="G_PROTEIN_RECEP_F1_2"/>
    <property type="match status" value="1"/>
</dbReference>
<feature type="transmembrane region" description="Helical" evidence="8">
    <location>
        <begin position="143"/>
        <end position="164"/>
    </location>
</feature>
<dbReference type="Proteomes" id="UP001642483">
    <property type="component" value="Unassembled WGS sequence"/>
</dbReference>
<keyword evidence="2 8" id="KW-0812">Transmembrane</keyword>
<dbReference type="EMBL" id="CAWYQH010000046">
    <property type="protein sequence ID" value="CAK8678067.1"/>
    <property type="molecule type" value="Genomic_DNA"/>
</dbReference>
<protein>
    <recommendedName>
        <fullName evidence="9">G-protein coupled receptors family 1 profile domain-containing protein</fullName>
    </recommendedName>
</protein>
<dbReference type="PANTHER" id="PTHR24243:SF234">
    <property type="entry name" value="GROWTH HORMONE SECRETAGOGUE RECEPTOR TYPE 1-LIKE"/>
    <property type="match status" value="1"/>
</dbReference>
<name>A0ABP0FI78_CLALP</name>
<dbReference type="PANTHER" id="PTHR24243">
    <property type="entry name" value="G-PROTEIN COUPLED RECEPTOR"/>
    <property type="match status" value="1"/>
</dbReference>
<keyword evidence="11" id="KW-1185">Reference proteome</keyword>
<gene>
    <name evidence="10" type="ORF">CVLEPA_LOCUS8023</name>
</gene>
<sequence length="370" mass="42440">MTTDYVNFTTSSPRYKYSPSFYPHEALGVSIVLHALDIFGFVANSVTIAVIYRSPSLKSIFNYIILSLSASDLISAITDPLYVYRRTTANWILSNFMCKLQRATENGPSVATSLHIVFLSLFRFISIQFPHQFRKVTIKQTKVVILILWLIAICGGSLPFLIWAKVKTLSTNRRICHLSNSYGGFQLYTSVGYLVFYHIPLILVFLFSVGIAASLLHRRKQRTKTQKTSMRVRVQIKNDPKESRQRKERFAIMQTFLIVGSFAFGYLPNTAYYMYLAYGPSHGDPRFSYRRLWWFAMSARICLRLSECMNPIFYNIASSKMRKETILFLRGVINRLPFIGGRCISEKPHAEKSTVRRSNTTAISTITTKI</sequence>
<evidence type="ECO:0000256" key="7">
    <source>
        <dbReference type="ARBA" id="ARBA00023224"/>
    </source>
</evidence>
<evidence type="ECO:0000256" key="2">
    <source>
        <dbReference type="ARBA" id="ARBA00022692"/>
    </source>
</evidence>
<keyword evidence="4" id="KW-0297">G-protein coupled receptor</keyword>
<reference evidence="10 11" key="1">
    <citation type="submission" date="2024-02" db="EMBL/GenBank/DDBJ databases">
        <authorList>
            <person name="Daric V."/>
            <person name="Darras S."/>
        </authorList>
    </citation>
    <scope>NUCLEOTIDE SEQUENCE [LARGE SCALE GENOMIC DNA]</scope>
</reference>
<keyword evidence="7" id="KW-0807">Transducer</keyword>
<dbReference type="Gene3D" id="1.20.1070.10">
    <property type="entry name" value="Rhodopsin 7-helix transmembrane proteins"/>
    <property type="match status" value="1"/>
</dbReference>
<keyword evidence="6" id="KW-0675">Receptor</keyword>
<evidence type="ECO:0000256" key="3">
    <source>
        <dbReference type="ARBA" id="ARBA00022989"/>
    </source>
</evidence>
<dbReference type="InterPro" id="IPR017452">
    <property type="entry name" value="GPCR_Rhodpsn_7TM"/>
</dbReference>
<dbReference type="CDD" id="cd00637">
    <property type="entry name" value="7tm_classA_rhodopsin-like"/>
    <property type="match status" value="1"/>
</dbReference>
<accession>A0ABP0FI78</accession>
<feature type="transmembrane region" description="Helical" evidence="8">
    <location>
        <begin position="26"/>
        <end position="51"/>
    </location>
</feature>
<evidence type="ECO:0000256" key="4">
    <source>
        <dbReference type="ARBA" id="ARBA00023040"/>
    </source>
</evidence>
<evidence type="ECO:0000256" key="5">
    <source>
        <dbReference type="ARBA" id="ARBA00023136"/>
    </source>
</evidence>
<feature type="transmembrane region" description="Helical" evidence="8">
    <location>
        <begin position="250"/>
        <end position="272"/>
    </location>
</feature>
<keyword evidence="5 8" id="KW-0472">Membrane</keyword>
<dbReference type="InterPro" id="IPR000276">
    <property type="entry name" value="GPCR_Rhodpsn"/>
</dbReference>
<comment type="caution">
    <text evidence="10">The sequence shown here is derived from an EMBL/GenBank/DDBJ whole genome shotgun (WGS) entry which is preliminary data.</text>
</comment>
<proteinExistence type="predicted"/>